<evidence type="ECO:0000256" key="12">
    <source>
        <dbReference type="ARBA" id="ARBA00022989"/>
    </source>
</evidence>
<dbReference type="GO" id="GO:0051082">
    <property type="term" value="F:unfolded protein binding"/>
    <property type="evidence" value="ECO:0007669"/>
    <property type="project" value="InterPro"/>
</dbReference>
<evidence type="ECO:0000256" key="9">
    <source>
        <dbReference type="ARBA" id="ARBA00022771"/>
    </source>
</evidence>
<evidence type="ECO:0000256" key="4">
    <source>
        <dbReference type="ARBA" id="ARBA00013122"/>
    </source>
</evidence>
<feature type="transmembrane region" description="Helical" evidence="18">
    <location>
        <begin position="681"/>
        <end position="699"/>
    </location>
</feature>
<keyword evidence="9" id="KW-0863">Zinc-finger</keyword>
<dbReference type="EMBL" id="JABANM010036394">
    <property type="protein sequence ID" value="KAF4690563.1"/>
    <property type="molecule type" value="Genomic_DNA"/>
</dbReference>
<dbReference type="PANTHER" id="PTHR11035:SF35">
    <property type="entry name" value="VERY-LONG-CHAIN (3R)-3-HYDROXYACYL-COA DEHYDRATASE"/>
    <property type="match status" value="1"/>
</dbReference>
<keyword evidence="12 18" id="KW-1133">Transmembrane helix</keyword>
<comment type="subcellular location">
    <subcellularLocation>
        <location evidence="1">Membrane</location>
        <topology evidence="1">Multi-pass membrane protein</topology>
    </subcellularLocation>
</comment>
<evidence type="ECO:0000256" key="3">
    <source>
        <dbReference type="ARBA" id="ARBA00007811"/>
    </source>
</evidence>
<feature type="transmembrane region" description="Helical" evidence="18">
    <location>
        <begin position="601"/>
        <end position="621"/>
    </location>
</feature>
<evidence type="ECO:0000256" key="16">
    <source>
        <dbReference type="ARBA" id="ARBA00023239"/>
    </source>
</evidence>
<evidence type="ECO:0000259" key="19">
    <source>
        <dbReference type="Pfam" id="PF01556"/>
    </source>
</evidence>
<feature type="region of interest" description="Disordered" evidence="17">
    <location>
        <begin position="177"/>
        <end position="200"/>
    </location>
</feature>
<evidence type="ECO:0000256" key="13">
    <source>
        <dbReference type="ARBA" id="ARBA00023098"/>
    </source>
</evidence>
<keyword evidence="7" id="KW-0479">Metal-binding</keyword>
<keyword evidence="6 18" id="KW-0812">Transmembrane</keyword>
<dbReference type="SUPFAM" id="SSF49493">
    <property type="entry name" value="HSP40/DnaJ peptide-binding domain"/>
    <property type="match status" value="2"/>
</dbReference>
<feature type="transmembrane region" description="Helical" evidence="18">
    <location>
        <begin position="533"/>
        <end position="551"/>
    </location>
</feature>
<keyword evidence="13" id="KW-0443">Lipid metabolism</keyword>
<dbReference type="InterPro" id="IPR008971">
    <property type="entry name" value="HSP40/DnaJ_pept-bd"/>
</dbReference>
<comment type="similarity">
    <text evidence="3">Belongs to the very long-chain fatty acids dehydratase HACD family.</text>
</comment>
<dbReference type="GO" id="GO:0102158">
    <property type="term" value="F:very-long-chain (3R)-3-hydroxyacyl-CoA dehydratase activity"/>
    <property type="evidence" value="ECO:0007669"/>
    <property type="project" value="UniProtKB-EC"/>
</dbReference>
<dbReference type="InterPro" id="IPR002939">
    <property type="entry name" value="DnaJ_C"/>
</dbReference>
<protein>
    <recommendedName>
        <fullName evidence="4">very-long-chain (3R)-3-hydroxyacyl-CoA dehydratase</fullName>
        <ecNumber evidence="4">4.2.1.134</ecNumber>
    </recommendedName>
</protein>
<evidence type="ECO:0000256" key="10">
    <source>
        <dbReference type="ARBA" id="ARBA00022832"/>
    </source>
</evidence>
<dbReference type="AlphaFoldDB" id="A0A7J6P314"/>
<evidence type="ECO:0000256" key="17">
    <source>
        <dbReference type="SAM" id="MobiDB-lite"/>
    </source>
</evidence>
<dbReference type="Proteomes" id="UP000574390">
    <property type="component" value="Unassembled WGS sequence"/>
</dbReference>
<evidence type="ECO:0000256" key="6">
    <source>
        <dbReference type="ARBA" id="ARBA00022692"/>
    </source>
</evidence>
<dbReference type="InterPro" id="IPR007482">
    <property type="entry name" value="Tyr_Pase-like_PTPLA"/>
</dbReference>
<evidence type="ECO:0000256" key="11">
    <source>
        <dbReference type="ARBA" id="ARBA00022833"/>
    </source>
</evidence>
<dbReference type="GO" id="GO:0042761">
    <property type="term" value="P:very long-chain fatty acid biosynthetic process"/>
    <property type="evidence" value="ECO:0007669"/>
    <property type="project" value="TreeGrafter"/>
</dbReference>
<evidence type="ECO:0000256" key="2">
    <source>
        <dbReference type="ARBA" id="ARBA00005194"/>
    </source>
</evidence>
<feature type="transmembrane region" description="Helical" evidence="18">
    <location>
        <begin position="642"/>
        <end position="661"/>
    </location>
</feature>
<gene>
    <name evidence="20" type="primary">DNAJA4_6</name>
    <name evidence="20" type="ORF">FOZ62_023026</name>
</gene>
<evidence type="ECO:0000256" key="7">
    <source>
        <dbReference type="ARBA" id="ARBA00022723"/>
    </source>
</evidence>
<reference evidence="20 21" key="1">
    <citation type="submission" date="2020-04" db="EMBL/GenBank/DDBJ databases">
        <title>Perkinsus olseni comparative genomics.</title>
        <authorList>
            <person name="Bogema D.R."/>
        </authorList>
    </citation>
    <scope>NUCLEOTIDE SEQUENCE [LARGE SCALE GENOMIC DNA]</scope>
    <source>
        <strain evidence="20">ATCC PRA-205</strain>
    </source>
</reference>
<dbReference type="EC" id="4.2.1.134" evidence="4"/>
<dbReference type="GO" id="GO:0030148">
    <property type="term" value="P:sphingolipid biosynthetic process"/>
    <property type="evidence" value="ECO:0007669"/>
    <property type="project" value="TreeGrafter"/>
</dbReference>
<evidence type="ECO:0000313" key="21">
    <source>
        <dbReference type="Proteomes" id="UP000574390"/>
    </source>
</evidence>
<feature type="transmembrane region" description="Helical" evidence="18">
    <location>
        <begin position="807"/>
        <end position="830"/>
    </location>
</feature>
<evidence type="ECO:0000256" key="8">
    <source>
        <dbReference type="ARBA" id="ARBA00022737"/>
    </source>
</evidence>
<dbReference type="GO" id="GO:0005789">
    <property type="term" value="C:endoplasmic reticulum membrane"/>
    <property type="evidence" value="ECO:0007669"/>
    <property type="project" value="TreeGrafter"/>
</dbReference>
<proteinExistence type="inferred from homology"/>
<keyword evidence="8" id="KW-0677">Repeat</keyword>
<keyword evidence="10" id="KW-0276">Fatty acid metabolism</keyword>
<organism evidence="20 21">
    <name type="scientific">Perkinsus olseni</name>
    <name type="common">Perkinsus atlanticus</name>
    <dbReference type="NCBI Taxonomy" id="32597"/>
    <lineage>
        <taxon>Eukaryota</taxon>
        <taxon>Sar</taxon>
        <taxon>Alveolata</taxon>
        <taxon>Perkinsozoa</taxon>
        <taxon>Perkinsea</taxon>
        <taxon>Perkinsida</taxon>
        <taxon>Perkinsidae</taxon>
        <taxon>Perkinsus</taxon>
    </lineage>
</organism>
<keyword evidence="16" id="KW-0456">Lyase</keyword>
<keyword evidence="15" id="KW-0275">Fatty acid biosynthesis</keyword>
<keyword evidence="5" id="KW-0444">Lipid biosynthesis</keyword>
<dbReference type="CDD" id="cd10747">
    <property type="entry name" value="DnaJ_C"/>
    <property type="match status" value="1"/>
</dbReference>
<name>A0A7J6P314_PEROL</name>
<dbReference type="PANTHER" id="PTHR11035">
    <property type="entry name" value="VERY-LONG-CHAIN (3R)-3-HYDROXYACYL-COA DEHYDRATASE"/>
    <property type="match status" value="1"/>
</dbReference>
<keyword evidence="11" id="KW-0862">Zinc</keyword>
<evidence type="ECO:0000256" key="5">
    <source>
        <dbReference type="ARBA" id="ARBA00022516"/>
    </source>
</evidence>
<evidence type="ECO:0000313" key="20">
    <source>
        <dbReference type="EMBL" id="KAF4690563.1"/>
    </source>
</evidence>
<dbReference type="GO" id="GO:0008270">
    <property type="term" value="F:zinc ion binding"/>
    <property type="evidence" value="ECO:0007669"/>
    <property type="project" value="UniProtKB-KW"/>
</dbReference>
<evidence type="ECO:0000256" key="18">
    <source>
        <dbReference type="SAM" id="Phobius"/>
    </source>
</evidence>
<comment type="pathway">
    <text evidence="2">Lipid metabolism; fatty acid biosynthesis.</text>
</comment>
<dbReference type="FunFam" id="2.60.260.20:FF:000003">
    <property type="entry name" value="DnaJ subfamily A member 2"/>
    <property type="match status" value="1"/>
</dbReference>
<dbReference type="Pfam" id="PF01556">
    <property type="entry name" value="DnaJ_C"/>
    <property type="match status" value="1"/>
</dbReference>
<dbReference type="UniPathway" id="UPA00094"/>
<dbReference type="GO" id="GO:0006457">
    <property type="term" value="P:protein folding"/>
    <property type="evidence" value="ECO:0007669"/>
    <property type="project" value="InterPro"/>
</dbReference>
<feature type="transmembrane region" description="Helical" evidence="18">
    <location>
        <begin position="765"/>
        <end position="787"/>
    </location>
</feature>
<feature type="domain" description="Chaperone DnaJ C-terminal" evidence="19">
    <location>
        <begin position="2"/>
        <end position="132"/>
    </location>
</feature>
<sequence>MVEVHIEKGMKHGQRIPFRGMADENSPGVEPGDLIIVLKQKEDDSGFTRKGNDLFIRRTVTLLEALTGYTTVLTHLDDRKLIIRSKPGDIIRPIDMTSEKHFLKAIKGEGMPTHKNPFVYGNLFLILDIAFPESLSEEAMARLREVLPAPKDSPRITKKMEKEYEHHELTDMDPSVSARMGAETSGGEAYDEDEEGPRGPSVACAQQRAVSRLVIYDIQFDTCAARGAGSVDGPSFDATACWKLPRKVAAVWEIFLNRRSGGSSVPFRVVGETTKAGGTEEVVGKASKEGGPDLVYEGPSVQGVLKESEKKFYMGLGMECCGIASYTVMWAETINPGATAMLLFLLCTQLAFSVKSQSLLEYAAMVKNVTRMYAQKLPEGSSTTYGKAWRLFIETDGMKRRIDLEPRGSLPRGDAAAGRVSFDQLVRLGALEFDVDAKGAVVHDKDTLDGLAPSIFTKRGEQRYTASDSELVITQEEVETTRTIDASFVPNVRLSELTTKQLEEALAKRPGALGGQNIKAVPSRILLNKASDTLFYGGAFILGGAVLLGLFGGSTEEYLKRAEDEHNRMMSGRMMTPFSQQPQQYYGGYGAPPPSPQQQQYYGGAVLKRLFLAVVILVMALRVSKATQSRWSTSRQMAKPIVRYYLTLYNTAQALGWAYILHATLGSPLFTVSPKVLTAMYLFQGLAVLEMLNAAAGIVRSNLLTTVVQVFFRDQVLYLLYRCHSAGIESHGLLPMALAWSLAETIRYPYLALHMSRRAPPALTWLRYSSFLVLYPLGVYGEMRVIYDVLPVVERDHILSVAMPNAFNFSFNYAAFLKFLLFLYPFGLFLQYKHMLRQRARHLGTPAKRH</sequence>
<dbReference type="Pfam" id="PF04387">
    <property type="entry name" value="PTPLA"/>
    <property type="match status" value="1"/>
</dbReference>
<evidence type="ECO:0000256" key="15">
    <source>
        <dbReference type="ARBA" id="ARBA00023160"/>
    </source>
</evidence>
<evidence type="ECO:0000256" key="14">
    <source>
        <dbReference type="ARBA" id="ARBA00023136"/>
    </source>
</evidence>
<evidence type="ECO:0000256" key="1">
    <source>
        <dbReference type="ARBA" id="ARBA00004141"/>
    </source>
</evidence>
<comment type="caution">
    <text evidence="20">The sequence shown here is derived from an EMBL/GenBank/DDBJ whole genome shotgun (WGS) entry which is preliminary data.</text>
</comment>
<keyword evidence="14 18" id="KW-0472">Membrane</keyword>
<dbReference type="GO" id="GO:0030497">
    <property type="term" value="P:fatty acid elongation"/>
    <property type="evidence" value="ECO:0007669"/>
    <property type="project" value="TreeGrafter"/>
</dbReference>
<dbReference type="Gene3D" id="2.60.260.20">
    <property type="entry name" value="Urease metallochaperone UreE, N-terminal domain"/>
    <property type="match status" value="2"/>
</dbReference>
<accession>A0A7J6P314</accession>